<dbReference type="PANTHER" id="PTHR47186:SF3">
    <property type="entry name" value="OS09G0267800 PROTEIN"/>
    <property type="match status" value="1"/>
</dbReference>
<evidence type="ECO:0000256" key="1">
    <source>
        <dbReference type="ARBA" id="ARBA00008894"/>
    </source>
</evidence>
<feature type="domain" description="Disease resistance N-terminal" evidence="6">
    <location>
        <begin position="12"/>
        <end position="94"/>
    </location>
</feature>
<sequence>MAGVGEALVSAVLKEVLCQLGSAAGEQIKARWKLKEDMESIKSTLELVQAVLRDAERRSVREEAVNLWLKMLKNAAYDVSDMLDEFEAQLSQHITGLSKLIHLDMSGSIKISTLPDSVNKLKNLLHLDLSGCCNLHSLPEKFGGLVNLSHLNLANCFRLCSLPESFGELMNLQHLDLADFYNLPSLPNSFKLEIECLENVTSVEEVDVVNLATKPALAKLVLSWTPALERFPPENLMFLKVQDYMANSFSGWMMGMASFLQHLVCIEMVDLPRCEHLPPLGQLQNFGKLGTEFCGGSGAFKKLRESTLVDLDTLEEWVTKVSEYGEYMFPILHKLEICRCPRLRLKPCLPRATEWTIQASYRVIATQYDAGSSSSLTLSKLHVKSPGNFKLSKNCQTVWFS</sequence>
<protein>
    <recommendedName>
        <fullName evidence="10">Rx N-terminal domain-containing protein</fullName>
    </recommendedName>
</protein>
<evidence type="ECO:0000256" key="4">
    <source>
        <dbReference type="ARBA" id="ARBA00022741"/>
    </source>
</evidence>
<dbReference type="Gene3D" id="3.80.10.10">
    <property type="entry name" value="Ribonuclease Inhibitor"/>
    <property type="match status" value="1"/>
</dbReference>
<evidence type="ECO:0000256" key="3">
    <source>
        <dbReference type="ARBA" id="ARBA00022737"/>
    </source>
</evidence>
<dbReference type="GO" id="GO:0000166">
    <property type="term" value="F:nucleotide binding"/>
    <property type="evidence" value="ECO:0007669"/>
    <property type="project" value="UniProtKB-KW"/>
</dbReference>
<evidence type="ECO:0000259" key="7">
    <source>
        <dbReference type="Pfam" id="PF25019"/>
    </source>
</evidence>
<accession>A0A835EI50</accession>
<evidence type="ECO:0000259" key="6">
    <source>
        <dbReference type="Pfam" id="PF18052"/>
    </source>
</evidence>
<dbReference type="GO" id="GO:0006952">
    <property type="term" value="P:defense response"/>
    <property type="evidence" value="ECO:0007669"/>
    <property type="project" value="UniProtKB-KW"/>
</dbReference>
<organism evidence="8 9">
    <name type="scientific">Digitaria exilis</name>
    <dbReference type="NCBI Taxonomy" id="1010633"/>
    <lineage>
        <taxon>Eukaryota</taxon>
        <taxon>Viridiplantae</taxon>
        <taxon>Streptophyta</taxon>
        <taxon>Embryophyta</taxon>
        <taxon>Tracheophyta</taxon>
        <taxon>Spermatophyta</taxon>
        <taxon>Magnoliopsida</taxon>
        <taxon>Liliopsida</taxon>
        <taxon>Poales</taxon>
        <taxon>Poaceae</taxon>
        <taxon>PACMAD clade</taxon>
        <taxon>Panicoideae</taxon>
        <taxon>Panicodae</taxon>
        <taxon>Paniceae</taxon>
        <taxon>Anthephorinae</taxon>
        <taxon>Digitaria</taxon>
    </lineage>
</organism>
<evidence type="ECO:0000313" key="9">
    <source>
        <dbReference type="Proteomes" id="UP000636709"/>
    </source>
</evidence>
<dbReference type="AlphaFoldDB" id="A0A835EI50"/>
<dbReference type="Proteomes" id="UP000636709">
    <property type="component" value="Unassembled WGS sequence"/>
</dbReference>
<dbReference type="Pfam" id="PF25019">
    <property type="entry name" value="LRR_R13L1-DRL21"/>
    <property type="match status" value="1"/>
</dbReference>
<feature type="domain" description="R13L1/DRL21-like LRR repeat region" evidence="7">
    <location>
        <begin position="190"/>
        <end position="290"/>
    </location>
</feature>
<keyword evidence="3" id="KW-0677">Repeat</keyword>
<evidence type="ECO:0000256" key="5">
    <source>
        <dbReference type="ARBA" id="ARBA00022821"/>
    </source>
</evidence>
<dbReference type="InterPro" id="IPR041118">
    <property type="entry name" value="Rx_N"/>
</dbReference>
<keyword evidence="9" id="KW-1185">Reference proteome</keyword>
<dbReference type="InterPro" id="IPR032675">
    <property type="entry name" value="LRR_dom_sf"/>
</dbReference>
<evidence type="ECO:0000256" key="2">
    <source>
        <dbReference type="ARBA" id="ARBA00022614"/>
    </source>
</evidence>
<name>A0A835EI50_9POAL</name>
<keyword evidence="5" id="KW-0611">Plant defense</keyword>
<dbReference type="InterPro" id="IPR056789">
    <property type="entry name" value="LRR_R13L1-DRL21"/>
</dbReference>
<evidence type="ECO:0008006" key="10">
    <source>
        <dbReference type="Google" id="ProtNLM"/>
    </source>
</evidence>
<reference evidence="8" key="1">
    <citation type="submission" date="2020-07" db="EMBL/GenBank/DDBJ databases">
        <title>Genome sequence and genetic diversity analysis of an under-domesticated orphan crop, white fonio (Digitaria exilis).</title>
        <authorList>
            <person name="Bennetzen J.L."/>
            <person name="Chen S."/>
            <person name="Ma X."/>
            <person name="Wang X."/>
            <person name="Yssel A.E.J."/>
            <person name="Chaluvadi S.R."/>
            <person name="Johnson M."/>
            <person name="Gangashetty P."/>
            <person name="Hamidou F."/>
            <person name="Sanogo M.D."/>
            <person name="Zwaenepoel A."/>
            <person name="Wallace J."/>
            <person name="Van De Peer Y."/>
            <person name="Van Deynze A."/>
        </authorList>
    </citation>
    <scope>NUCLEOTIDE SEQUENCE</scope>
    <source>
        <tissue evidence="8">Leaves</tissue>
    </source>
</reference>
<comment type="caution">
    <text evidence="8">The sequence shown here is derived from an EMBL/GenBank/DDBJ whole genome shotgun (WGS) entry which is preliminary data.</text>
</comment>
<comment type="similarity">
    <text evidence="1">Belongs to the disease resistance NB-LRR family.</text>
</comment>
<keyword evidence="2" id="KW-0433">Leucine-rich repeat</keyword>
<keyword evidence="4" id="KW-0547">Nucleotide-binding</keyword>
<dbReference type="EMBL" id="JACEFO010001924">
    <property type="protein sequence ID" value="KAF8693676.1"/>
    <property type="molecule type" value="Genomic_DNA"/>
</dbReference>
<proteinExistence type="inferred from homology"/>
<dbReference type="OrthoDB" id="666944at2759"/>
<dbReference type="Pfam" id="PF18052">
    <property type="entry name" value="Rx_N"/>
    <property type="match status" value="1"/>
</dbReference>
<dbReference type="PANTHER" id="PTHR47186">
    <property type="entry name" value="LEUCINE-RICH REPEAT-CONTAINING PROTEIN 57"/>
    <property type="match status" value="1"/>
</dbReference>
<dbReference type="SUPFAM" id="SSF52058">
    <property type="entry name" value="L domain-like"/>
    <property type="match status" value="1"/>
</dbReference>
<gene>
    <name evidence="8" type="ORF">HU200_039088</name>
</gene>
<evidence type="ECO:0000313" key="8">
    <source>
        <dbReference type="EMBL" id="KAF8693676.1"/>
    </source>
</evidence>